<dbReference type="InterPro" id="IPR001750">
    <property type="entry name" value="ND/Mrp_TM"/>
</dbReference>
<feature type="transmembrane region" description="Helical" evidence="8">
    <location>
        <begin position="211"/>
        <end position="230"/>
    </location>
</feature>
<keyword evidence="3 8" id="KW-0812">Transmembrane</keyword>
<feature type="domain" description="NADH:quinone oxidoreductase/Mrp antiporter transmembrane" evidence="9">
    <location>
        <begin position="92"/>
        <end position="347"/>
    </location>
</feature>
<evidence type="ECO:0000256" key="7">
    <source>
        <dbReference type="ARBA" id="ARBA00049551"/>
    </source>
</evidence>
<dbReference type="EMBL" id="KP899765">
    <property type="protein sequence ID" value="AKS04153.1"/>
    <property type="molecule type" value="Genomic_DNA"/>
</dbReference>
<dbReference type="PANTHER" id="PTHR42829:SF2">
    <property type="entry name" value="NADH-UBIQUINONE OXIDOREDUCTASE CHAIN 5"/>
    <property type="match status" value="1"/>
</dbReference>
<dbReference type="PANTHER" id="PTHR42829">
    <property type="entry name" value="NADH-UBIQUINONE OXIDOREDUCTASE CHAIN 5"/>
    <property type="match status" value="1"/>
</dbReference>
<dbReference type="PRINTS" id="PR01434">
    <property type="entry name" value="NADHDHGNASE5"/>
</dbReference>
<evidence type="ECO:0000256" key="3">
    <source>
        <dbReference type="ARBA" id="ARBA00022692"/>
    </source>
</evidence>
<feature type="transmembrane region" description="Helical" evidence="8">
    <location>
        <begin position="484"/>
        <end position="509"/>
    </location>
</feature>
<reference evidence="10" key="1">
    <citation type="submission" date="2015-03" db="EMBL/GenBank/DDBJ databases">
        <title>Mitochondrial variation in chaetognaths.</title>
        <authorList>
            <person name="Marletaz F."/>
            <person name="Le Parco Y."/>
            <person name="Liu S."/>
            <person name="Peijnenburg K."/>
        </authorList>
    </citation>
    <scope>NUCLEOTIDE SEQUENCE</scope>
    <source>
        <strain evidence="10">SE-S3-69</strain>
    </source>
</reference>
<evidence type="ECO:0000256" key="1">
    <source>
        <dbReference type="ARBA" id="ARBA00004141"/>
    </source>
</evidence>
<evidence type="ECO:0000313" key="10">
    <source>
        <dbReference type="EMBL" id="AKS04153.1"/>
    </source>
</evidence>
<keyword evidence="10" id="KW-0496">Mitochondrion</keyword>
<feature type="transmembrane region" description="Helical" evidence="8">
    <location>
        <begin position="134"/>
        <end position="159"/>
    </location>
</feature>
<protein>
    <recommendedName>
        <fullName evidence="2">NADH:ubiquinone reductase (H(+)-translocating)</fullName>
        <ecNumber evidence="2">7.1.1.2</ecNumber>
    </recommendedName>
    <alternativeName>
        <fullName evidence="6">NADH dehydrogenase subunit 5</fullName>
    </alternativeName>
</protein>
<feature type="transmembrane region" description="Helical" evidence="8">
    <location>
        <begin position="39"/>
        <end position="60"/>
    </location>
</feature>
<evidence type="ECO:0000256" key="2">
    <source>
        <dbReference type="ARBA" id="ARBA00012944"/>
    </source>
</evidence>
<dbReference type="GO" id="GO:0042773">
    <property type="term" value="P:ATP synthesis coupled electron transport"/>
    <property type="evidence" value="ECO:0007669"/>
    <property type="project" value="InterPro"/>
</dbReference>
<feature type="transmembrane region" description="Helical" evidence="8">
    <location>
        <begin position="306"/>
        <end position="326"/>
    </location>
</feature>
<evidence type="ECO:0000256" key="4">
    <source>
        <dbReference type="ARBA" id="ARBA00022989"/>
    </source>
</evidence>
<dbReference type="GO" id="GO:0003954">
    <property type="term" value="F:NADH dehydrogenase activity"/>
    <property type="evidence" value="ECO:0007669"/>
    <property type="project" value="TreeGrafter"/>
</dbReference>
<geneLocation type="mitochondrion" evidence="10"/>
<dbReference type="InterPro" id="IPR003945">
    <property type="entry name" value="NU5C-like"/>
</dbReference>
<evidence type="ECO:0000256" key="6">
    <source>
        <dbReference type="ARBA" id="ARBA00031027"/>
    </source>
</evidence>
<dbReference type="GO" id="GO:0016020">
    <property type="term" value="C:membrane"/>
    <property type="evidence" value="ECO:0007669"/>
    <property type="project" value="UniProtKB-SubCell"/>
</dbReference>
<feature type="transmembrane region" description="Helical" evidence="8">
    <location>
        <begin position="236"/>
        <end position="256"/>
    </location>
</feature>
<name>A0A141CKV7_9BILA</name>
<dbReference type="EC" id="7.1.1.2" evidence="2"/>
<dbReference type="GO" id="GO:0008137">
    <property type="term" value="F:NADH dehydrogenase (ubiquinone) activity"/>
    <property type="evidence" value="ECO:0007669"/>
    <property type="project" value="UniProtKB-EC"/>
</dbReference>
<organism evidence="10">
    <name type="scientific">Parasagitta elegans</name>
    <dbReference type="NCBI Taxonomy" id="1562708"/>
    <lineage>
        <taxon>Eukaryota</taxon>
        <taxon>Metazoa</taxon>
        <taxon>Spiralia</taxon>
        <taxon>Gnathifera</taxon>
        <taxon>Chaetognatha</taxon>
        <taxon>Sagittoidea</taxon>
        <taxon>Aphragmophora</taxon>
        <taxon>Ctenodontina</taxon>
        <taxon>Sagittidae</taxon>
        <taxon>Parasagitta</taxon>
    </lineage>
</organism>
<gene>
    <name evidence="10" type="primary">NADH5</name>
</gene>
<accession>A0A141CKV7</accession>
<proteinExistence type="predicted"/>
<feature type="transmembrane region" description="Helical" evidence="8">
    <location>
        <begin position="388"/>
        <end position="409"/>
    </location>
</feature>
<feature type="transmembrane region" description="Helical" evidence="8">
    <location>
        <begin position="268"/>
        <end position="286"/>
    </location>
</feature>
<comment type="subcellular location">
    <subcellularLocation>
        <location evidence="1">Membrane</location>
        <topology evidence="1">Multi-pass membrane protein</topology>
    </subcellularLocation>
</comment>
<keyword evidence="5 8" id="KW-0472">Membrane</keyword>
<feature type="transmembrane region" description="Helical" evidence="8">
    <location>
        <begin position="179"/>
        <end position="202"/>
    </location>
</feature>
<dbReference type="GO" id="GO:0015990">
    <property type="term" value="P:electron transport coupled proton transport"/>
    <property type="evidence" value="ECO:0007669"/>
    <property type="project" value="TreeGrafter"/>
</dbReference>
<feature type="transmembrane region" description="Helical" evidence="8">
    <location>
        <begin position="421"/>
        <end position="438"/>
    </location>
</feature>
<dbReference type="Pfam" id="PF00361">
    <property type="entry name" value="Proton_antipo_M"/>
    <property type="match status" value="1"/>
</dbReference>
<evidence type="ECO:0000256" key="5">
    <source>
        <dbReference type="ARBA" id="ARBA00023136"/>
    </source>
</evidence>
<keyword evidence="4 8" id="KW-1133">Transmembrane helix</keyword>
<comment type="catalytic activity">
    <reaction evidence="7">
        <text>a ubiquinone + NADH + 5 H(+)(in) = a ubiquinol + NAD(+) + 4 H(+)(out)</text>
        <dbReference type="Rhea" id="RHEA:29091"/>
        <dbReference type="Rhea" id="RHEA-COMP:9565"/>
        <dbReference type="Rhea" id="RHEA-COMP:9566"/>
        <dbReference type="ChEBI" id="CHEBI:15378"/>
        <dbReference type="ChEBI" id="CHEBI:16389"/>
        <dbReference type="ChEBI" id="CHEBI:17976"/>
        <dbReference type="ChEBI" id="CHEBI:57540"/>
        <dbReference type="ChEBI" id="CHEBI:57945"/>
        <dbReference type="EC" id="7.1.1.2"/>
    </reaction>
</comment>
<feature type="transmembrane region" description="Helical" evidence="8">
    <location>
        <begin position="338"/>
        <end position="359"/>
    </location>
</feature>
<feature type="transmembrane region" description="Helical" evidence="8">
    <location>
        <begin position="95"/>
        <end position="113"/>
    </location>
</feature>
<evidence type="ECO:0000259" key="9">
    <source>
        <dbReference type="Pfam" id="PF00361"/>
    </source>
</evidence>
<feature type="transmembrane region" description="Helical" evidence="8">
    <location>
        <begin position="12"/>
        <end position="33"/>
    </location>
</feature>
<evidence type="ECO:0000256" key="8">
    <source>
        <dbReference type="SAM" id="Phobius"/>
    </source>
</evidence>
<sequence>MVFLYFGMSVLVYYLLVFWVGGTIYQHLGVFCLDLTMDYYSYSFLMLLLLISTQVILWSYYYMDLEASYRRFLGLVFSFLSSMFMLVFFCSLYGALIGWDGLGVTSFLLVIYFKNRKSLGSGVITALTNRVGDCFLLVLLAMHFARFVESHLLTVLLLLTSMTKSAQFPFSSWLPAAMAAPTPVSALVHSSTLVTAGIYLLIRFNSMGTEWMLVVGSVTMTMAGLCACAEMDLKKIVALSTLSQLGVMVVALSVKLKTLCFFHLTTHAMFKALLFMSVGMGIHSVYGSQDFRSFASFGGVSALPSLSLTVANVSLAGFPFMAGYYSKDTILESFYNSGLSMFFLLVFLLGVGLTTAYSVKMTLLAVIGSCSEGSADLNGGGVSWVSKVPLAVLAVFAVGAGALMSPFIIDGGPSIMVGEKLMPLGFISMGAFAGYLLSNLKYSLLSNLWFLTPLVQSSSSSATALGLAGEADRGMLALTFSSGALHLVTLLMSQSRWVLLVTLLLGVAVPT</sequence>
<dbReference type="AlphaFoldDB" id="A0A141CKV7"/>
<feature type="transmembrane region" description="Helical" evidence="8">
    <location>
        <begin position="72"/>
        <end position="89"/>
    </location>
</feature>